<dbReference type="InterPro" id="IPR014777">
    <property type="entry name" value="4pyrrole_Mease_sub1"/>
</dbReference>
<evidence type="ECO:0000256" key="4">
    <source>
        <dbReference type="ARBA" id="ARBA00022679"/>
    </source>
</evidence>
<dbReference type="InterPro" id="IPR008189">
    <property type="entry name" value="rRNA_ssu_MeTfrase_I"/>
</dbReference>
<evidence type="ECO:0000313" key="8">
    <source>
        <dbReference type="Proteomes" id="UP000236893"/>
    </source>
</evidence>
<dbReference type="InterPro" id="IPR035996">
    <property type="entry name" value="4pyrrol_Methylase_sf"/>
</dbReference>
<accession>A0A2S4ZZ40</accession>
<keyword evidence="4 7" id="KW-0808">Transferase</keyword>
<dbReference type="CDD" id="cd11649">
    <property type="entry name" value="RsmI_like"/>
    <property type="match status" value="1"/>
</dbReference>
<keyword evidence="3 7" id="KW-0489">Methyltransferase</keyword>
<dbReference type="Pfam" id="PF00590">
    <property type="entry name" value="TP_methylase"/>
    <property type="match status" value="1"/>
</dbReference>
<dbReference type="Gene3D" id="3.40.1010.10">
    <property type="entry name" value="Cobalt-precorrin-4 Transmethylase, Domain 1"/>
    <property type="match status" value="1"/>
</dbReference>
<proteinExistence type="predicted"/>
<reference evidence="7 8" key="1">
    <citation type="submission" date="2018-01" db="EMBL/GenBank/DDBJ databases">
        <authorList>
            <person name="Gaut B.S."/>
            <person name="Morton B.R."/>
            <person name="Clegg M.T."/>
            <person name="Duvall M.R."/>
        </authorList>
    </citation>
    <scope>NUCLEOTIDE SEQUENCE [LARGE SCALE GENOMIC DNA]</scope>
    <source>
        <strain evidence="7 8">HR-AV</strain>
    </source>
</reference>
<dbReference type="InterPro" id="IPR014776">
    <property type="entry name" value="4pyrrole_Mease_sub2"/>
</dbReference>
<evidence type="ECO:0000256" key="5">
    <source>
        <dbReference type="ARBA" id="ARBA00022691"/>
    </source>
</evidence>
<comment type="caution">
    <text evidence="7">The sequence shown here is derived from an EMBL/GenBank/DDBJ whole genome shotgun (WGS) entry which is preliminary data.</text>
</comment>
<keyword evidence="5" id="KW-0949">S-adenosyl-L-methionine</keyword>
<name>A0A2S4ZZ40_9SPHI</name>
<dbReference type="OrthoDB" id="9809084at2"/>
<gene>
    <name evidence="7" type="ORF">C3K47_14360</name>
</gene>
<dbReference type="PANTHER" id="PTHR46111">
    <property type="entry name" value="RIBOSOMAL RNA SMALL SUBUNIT METHYLTRANSFERASE I"/>
    <property type="match status" value="1"/>
</dbReference>
<dbReference type="GO" id="GO:0008168">
    <property type="term" value="F:methyltransferase activity"/>
    <property type="evidence" value="ECO:0007669"/>
    <property type="project" value="UniProtKB-KW"/>
</dbReference>
<evidence type="ECO:0000259" key="6">
    <source>
        <dbReference type="Pfam" id="PF00590"/>
    </source>
</evidence>
<dbReference type="PIRSF" id="PIRSF005917">
    <property type="entry name" value="MTase_YraL"/>
    <property type="match status" value="1"/>
</dbReference>
<keyword evidence="1" id="KW-0963">Cytoplasm</keyword>
<evidence type="ECO:0000256" key="2">
    <source>
        <dbReference type="ARBA" id="ARBA00022552"/>
    </source>
</evidence>
<dbReference type="RefSeq" id="WP_103789850.1">
    <property type="nucleotide sequence ID" value="NZ_PQVF01000010.1"/>
</dbReference>
<dbReference type="Gene3D" id="3.30.950.10">
    <property type="entry name" value="Methyltransferase, Cobalt-precorrin-4 Transmethylase, Domain 2"/>
    <property type="match status" value="1"/>
</dbReference>
<keyword evidence="8" id="KW-1185">Reference proteome</keyword>
<feature type="domain" description="Tetrapyrrole methylase" evidence="6">
    <location>
        <begin position="71"/>
        <end position="215"/>
    </location>
</feature>
<protein>
    <submittedName>
        <fullName evidence="7">SAM-dependent methyltransferase</fullName>
    </submittedName>
</protein>
<sequence length="237" mass="26448">MVSKGKLFLIPCSLGDNVIDRSIVPALKHTILQLDEFIVENEKSARKFLKEVGITKPQSELIFHDYGKHAREGDQNRFLKSLEQGKDIGLLSEAGCPAIADPGSDIVALAHQKGIKVVPFVGPSSLLLALMGSGFNGQGFAFHGYLPIDKAERSRKLKDIESVSQRLKQTQLFIETPFRNNQLLDDLLKSCQPATELCIACDLTLDSEFLKTKTMAQWKTEKPDLHKRPAVFVLYKR</sequence>
<organism evidence="7 8">
    <name type="scientific">Solitalea longa</name>
    <dbReference type="NCBI Taxonomy" id="2079460"/>
    <lineage>
        <taxon>Bacteria</taxon>
        <taxon>Pseudomonadati</taxon>
        <taxon>Bacteroidota</taxon>
        <taxon>Sphingobacteriia</taxon>
        <taxon>Sphingobacteriales</taxon>
        <taxon>Sphingobacteriaceae</taxon>
        <taxon>Solitalea</taxon>
    </lineage>
</organism>
<dbReference type="Proteomes" id="UP000236893">
    <property type="component" value="Unassembled WGS sequence"/>
</dbReference>
<dbReference type="PANTHER" id="PTHR46111:SF2">
    <property type="entry name" value="SAM-DEPENDENT METHYLTRANSFERASE"/>
    <property type="match status" value="1"/>
</dbReference>
<dbReference type="GO" id="GO:0032259">
    <property type="term" value="P:methylation"/>
    <property type="evidence" value="ECO:0007669"/>
    <property type="project" value="UniProtKB-KW"/>
</dbReference>
<evidence type="ECO:0000256" key="1">
    <source>
        <dbReference type="ARBA" id="ARBA00022490"/>
    </source>
</evidence>
<dbReference type="AlphaFoldDB" id="A0A2S4ZZ40"/>
<dbReference type="EMBL" id="PQVF01000010">
    <property type="protein sequence ID" value="POY35576.1"/>
    <property type="molecule type" value="Genomic_DNA"/>
</dbReference>
<evidence type="ECO:0000256" key="3">
    <source>
        <dbReference type="ARBA" id="ARBA00022603"/>
    </source>
</evidence>
<dbReference type="InterPro" id="IPR000878">
    <property type="entry name" value="4pyrrol_Mease"/>
</dbReference>
<dbReference type="GO" id="GO:0006364">
    <property type="term" value="P:rRNA processing"/>
    <property type="evidence" value="ECO:0007669"/>
    <property type="project" value="UniProtKB-KW"/>
</dbReference>
<keyword evidence="2" id="KW-0698">rRNA processing</keyword>
<evidence type="ECO:0000313" key="7">
    <source>
        <dbReference type="EMBL" id="POY35576.1"/>
    </source>
</evidence>
<dbReference type="SUPFAM" id="SSF53790">
    <property type="entry name" value="Tetrapyrrole methylase"/>
    <property type="match status" value="1"/>
</dbReference>